<dbReference type="SUPFAM" id="SSF50729">
    <property type="entry name" value="PH domain-like"/>
    <property type="match status" value="1"/>
</dbReference>
<feature type="domain" description="CNH" evidence="5">
    <location>
        <begin position="659"/>
        <end position="962"/>
    </location>
</feature>
<reference evidence="6 7" key="1">
    <citation type="journal article" date="2019" name="Sci. Rep.">
        <title>Comparative genomics of chytrid fungi reveal insights into the obligate biotrophic and pathogenic lifestyle of Synchytrium endobioticum.</title>
        <authorList>
            <person name="van de Vossenberg B.T.L.H."/>
            <person name="Warris S."/>
            <person name="Nguyen H.D.T."/>
            <person name="van Gent-Pelzer M.P.E."/>
            <person name="Joly D.L."/>
            <person name="van de Geest H.C."/>
            <person name="Bonants P.J.M."/>
            <person name="Smith D.S."/>
            <person name="Levesque C.A."/>
            <person name="van der Lee T.A.J."/>
        </authorList>
    </citation>
    <scope>NUCLEOTIDE SEQUENCE [LARGE SCALE GENOMIC DNA]</scope>
    <source>
        <strain evidence="6 7">LEV6574</strain>
    </source>
</reference>
<protein>
    <recommendedName>
        <fullName evidence="8">DH domain-containing protein</fullName>
    </recommendedName>
</protein>
<gene>
    <name evidence="6" type="ORF">SeLEV6574_g04922</name>
</gene>
<evidence type="ECO:0000256" key="3">
    <source>
        <dbReference type="SAM" id="MobiDB-lite"/>
    </source>
</evidence>
<sequence>MDATPFSVSQRPRFSMPTNLFKSVRKSDTSRTFSDILPPQNMVQSPSASIHDSNSPTRIPSVHEPPSHPMRPYLLSEIAPLFRNVIHLSVNQKDMVEYKDSFSGKHGIDAMCSILKTTDRALALIAGRALDAQNFFHDVTYNHHLRDSPNEYYKFESALAPLGADGSNVPAAAPTPSGVLTYLTHCYAPTCGAEQCYSPSCRQMYGTKRPIAPALERNDTPLLGEDELFGQEFWSTSVPPEVRDSVSENERKRQEAIFEIIAKEREYVADLEIVRNNIIIPLRESLDIFPATTKEKIISDLFLNIEEILEINHAFLRKLVQRQKAYPVVENIGDIFLSMPADPVADAYLYYGSHQVFAENTYRLQRAQNPAFNKFIEEVERLTQFRKLSVLSFLGRPTQRMGRYILLLEGVLKRTPQDHPDQTLIPMSRDKIKTLMHEINIKTGQAVDTLKLQQLSEQLSYKADKMCWDDLRLTDPGRKIIREGQFIYRKETGVKVHITVFLFDHILLMCKERFRAYGYKVHKRPIPLELLVLPSESTVSLNVSRRSSGRFGSPTASRNSVLETASMNSGKPIPPLSSSKSTISMSQSMSQLIEPSDTTKHPFTFTHLGKPSVVYTLFSNTEIDRLTWRDAIQTQQDVLFKEKRVFELVLLDDGGFRMSNRVLSSSVFGSRLILGTDKGLYLGEEGSCGVKPSPTETPSIFTKILDLDRITQVDVLPGFNIVLILQGRDGNLLVFPLSLLENPEIDLAAAVQTGQRVDSHIAFFKVGTSLDKTLVCTVRTATLQTTIKVLEPIAPVKKKKNRWLMSGGNDALKVYQEFYIPAESTSIHFLKTKICVGCNKGFEVIDLTTLDTIGLLDPSDITLDFVLTKDSLRPMSMFRLKDGEFLLCYDAFGFYVDKLGRRSRPDVLVQWLGAPTDFAYSSPYLLAFDPSFIEIRNAKTGDLQQIIPATSLRPLAIELDRIHGVMTNACGSDVVFAVRRIFDAGQGKL</sequence>
<evidence type="ECO:0000313" key="6">
    <source>
        <dbReference type="EMBL" id="TPX43667.1"/>
    </source>
</evidence>
<dbReference type="SMART" id="SM00325">
    <property type="entry name" value="RhoGEF"/>
    <property type="match status" value="1"/>
</dbReference>
<dbReference type="SMART" id="SM00036">
    <property type="entry name" value="CNH"/>
    <property type="match status" value="1"/>
</dbReference>
<dbReference type="PROSITE" id="PS50219">
    <property type="entry name" value="CNH"/>
    <property type="match status" value="1"/>
</dbReference>
<dbReference type="VEuPathDB" id="FungiDB:SeMB42_g02297"/>
<evidence type="ECO:0000259" key="4">
    <source>
        <dbReference type="PROSITE" id="PS50010"/>
    </source>
</evidence>
<dbReference type="SMART" id="SM00049">
    <property type="entry name" value="DEP"/>
    <property type="match status" value="1"/>
</dbReference>
<evidence type="ECO:0000256" key="1">
    <source>
        <dbReference type="ARBA" id="ARBA00022553"/>
    </source>
</evidence>
<dbReference type="CDD" id="cd00160">
    <property type="entry name" value="RhoGEF"/>
    <property type="match status" value="1"/>
</dbReference>
<evidence type="ECO:0000313" key="7">
    <source>
        <dbReference type="Proteomes" id="UP000320475"/>
    </source>
</evidence>
<dbReference type="PANTHER" id="PTHR46572:SF2">
    <property type="entry name" value="RHO1 GDP-GTP EXCHANGE PROTEIN 1-RELATED"/>
    <property type="match status" value="1"/>
</dbReference>
<dbReference type="EMBL" id="QEAM01000213">
    <property type="protein sequence ID" value="TPX43667.1"/>
    <property type="molecule type" value="Genomic_DNA"/>
</dbReference>
<comment type="caution">
    <text evidence="6">The sequence shown here is derived from an EMBL/GenBank/DDBJ whole genome shotgun (WGS) entry which is preliminary data.</text>
</comment>
<dbReference type="AlphaFoldDB" id="A0A507CWS7"/>
<dbReference type="SMART" id="SM00233">
    <property type="entry name" value="PH"/>
    <property type="match status" value="1"/>
</dbReference>
<dbReference type="InterPro" id="IPR035899">
    <property type="entry name" value="DBL_dom_sf"/>
</dbReference>
<dbReference type="InterPro" id="IPR000591">
    <property type="entry name" value="DEP_dom"/>
</dbReference>
<dbReference type="InterPro" id="IPR052233">
    <property type="entry name" value="Rho-type_GEFs"/>
</dbReference>
<dbReference type="Pfam" id="PF15405">
    <property type="entry name" value="PH_5"/>
    <property type="match status" value="1"/>
</dbReference>
<dbReference type="GO" id="GO:0035556">
    <property type="term" value="P:intracellular signal transduction"/>
    <property type="evidence" value="ECO:0007669"/>
    <property type="project" value="InterPro"/>
</dbReference>
<dbReference type="Pfam" id="PF00780">
    <property type="entry name" value="CNH"/>
    <property type="match status" value="1"/>
</dbReference>
<dbReference type="Pfam" id="PF00610">
    <property type="entry name" value="DEP"/>
    <property type="match status" value="1"/>
</dbReference>
<feature type="region of interest" description="Disordered" evidence="3">
    <location>
        <begin position="31"/>
        <end position="67"/>
    </location>
</feature>
<dbReference type="Gene3D" id="1.10.10.10">
    <property type="entry name" value="Winged helix-like DNA-binding domain superfamily/Winged helix DNA-binding domain"/>
    <property type="match status" value="1"/>
</dbReference>
<keyword evidence="1" id="KW-0597">Phosphoprotein</keyword>
<accession>A0A507CWS7</accession>
<dbReference type="InterPro" id="IPR001849">
    <property type="entry name" value="PH_domain"/>
</dbReference>
<keyword evidence="2" id="KW-0344">Guanine-nucleotide releasing factor</keyword>
<feature type="region of interest" description="Disordered" evidence="3">
    <location>
        <begin position="545"/>
        <end position="581"/>
    </location>
</feature>
<feature type="compositionally biased region" description="Polar residues" evidence="3">
    <location>
        <begin position="554"/>
        <end position="568"/>
    </location>
</feature>
<dbReference type="InterPro" id="IPR000219">
    <property type="entry name" value="DH_dom"/>
</dbReference>
<dbReference type="InterPro" id="IPR011993">
    <property type="entry name" value="PH-like_dom_sf"/>
</dbReference>
<dbReference type="OrthoDB" id="2272012at2759"/>
<name>A0A507CWS7_9FUNG</name>
<dbReference type="PANTHER" id="PTHR46572">
    <property type="entry name" value="RHO1 GDP-GTP EXCHANGE PROTEIN 1-RELATED"/>
    <property type="match status" value="1"/>
</dbReference>
<dbReference type="Pfam" id="PF00621">
    <property type="entry name" value="RhoGEF"/>
    <property type="match status" value="1"/>
</dbReference>
<evidence type="ECO:0000256" key="2">
    <source>
        <dbReference type="ARBA" id="ARBA00022658"/>
    </source>
</evidence>
<dbReference type="PROSITE" id="PS50010">
    <property type="entry name" value="DH_2"/>
    <property type="match status" value="1"/>
</dbReference>
<feature type="compositionally biased region" description="Polar residues" evidence="3">
    <location>
        <begin position="41"/>
        <end position="58"/>
    </location>
</feature>
<evidence type="ECO:0008006" key="8">
    <source>
        <dbReference type="Google" id="ProtNLM"/>
    </source>
</evidence>
<proteinExistence type="predicted"/>
<feature type="domain" description="DH" evidence="4">
    <location>
        <begin position="252"/>
        <end position="442"/>
    </location>
</feature>
<dbReference type="InterPro" id="IPR041675">
    <property type="entry name" value="PH_5"/>
</dbReference>
<dbReference type="Gene3D" id="1.20.900.10">
    <property type="entry name" value="Dbl homology (DH) domain"/>
    <property type="match status" value="1"/>
</dbReference>
<dbReference type="Gene3D" id="2.30.29.30">
    <property type="entry name" value="Pleckstrin-homology domain (PH domain)/Phosphotyrosine-binding domain (PTB)"/>
    <property type="match status" value="1"/>
</dbReference>
<dbReference type="GO" id="GO:0005085">
    <property type="term" value="F:guanyl-nucleotide exchange factor activity"/>
    <property type="evidence" value="ECO:0007669"/>
    <property type="project" value="UniProtKB-KW"/>
</dbReference>
<organism evidence="6 7">
    <name type="scientific">Synchytrium endobioticum</name>
    <dbReference type="NCBI Taxonomy" id="286115"/>
    <lineage>
        <taxon>Eukaryota</taxon>
        <taxon>Fungi</taxon>
        <taxon>Fungi incertae sedis</taxon>
        <taxon>Chytridiomycota</taxon>
        <taxon>Chytridiomycota incertae sedis</taxon>
        <taxon>Chytridiomycetes</taxon>
        <taxon>Synchytriales</taxon>
        <taxon>Synchytriaceae</taxon>
        <taxon>Synchytrium</taxon>
    </lineage>
</organism>
<dbReference type="Proteomes" id="UP000320475">
    <property type="component" value="Unassembled WGS sequence"/>
</dbReference>
<dbReference type="InterPro" id="IPR001180">
    <property type="entry name" value="CNH_dom"/>
</dbReference>
<dbReference type="InterPro" id="IPR036388">
    <property type="entry name" value="WH-like_DNA-bd_sf"/>
</dbReference>
<evidence type="ECO:0000259" key="5">
    <source>
        <dbReference type="PROSITE" id="PS50219"/>
    </source>
</evidence>
<dbReference type="SUPFAM" id="SSF48065">
    <property type="entry name" value="DBL homology domain (DH-domain)"/>
    <property type="match status" value="1"/>
</dbReference>